<sequence length="351" mass="39238">MDYRSTLKIKETPVKNTSSTCALQLALALALTGCASNPSVQPNTPPPVDTAATPLTQPLEEYQPPVLTGTYSNSPAVQDFIRHMVFEHKFSESYLNNLFAQAKRLDYVIRLENPAPYNGPAPSHPKVGGWTRYRQQFLTEAHINNGAAFWSNNEDSIRKASATYGVDPEYIVAIIGVETFFGRNVGKTRILDALTTLAFDTQRRAGFFKSELENFLLMSREEGYDPLKPVGSWAGAMGLGQFMPSSFRTLAVDFNNDGHRNLWDQCDAIGSVAHYFSRHGWQNTMPVANQTKSYGESTIELSAAKGSEFWRVHPNFKVIKKYNNSDKYAMAVHQLAQAIKQRYMMTVASSR</sequence>
<proteinExistence type="predicted"/>
<dbReference type="InterPro" id="IPR031304">
    <property type="entry name" value="SLT_2"/>
</dbReference>
<keyword evidence="3" id="KW-1185">Reference proteome</keyword>
<dbReference type="InterPro" id="IPR043426">
    <property type="entry name" value="MltB-like"/>
</dbReference>
<feature type="domain" description="Transglycosylase SLT" evidence="1">
    <location>
        <begin position="298"/>
        <end position="337"/>
    </location>
</feature>
<dbReference type="Gene3D" id="1.10.8.350">
    <property type="entry name" value="Bacterial muramidase"/>
    <property type="match status" value="1"/>
</dbReference>
<feature type="domain" description="Transglycosylase SLT" evidence="1">
    <location>
        <begin position="74"/>
        <end position="292"/>
    </location>
</feature>
<dbReference type="InterPro" id="IPR023346">
    <property type="entry name" value="Lysozyme-like_dom_sf"/>
</dbReference>
<dbReference type="Gene3D" id="1.10.530.10">
    <property type="match status" value="2"/>
</dbReference>
<name>A0ABY3C7X4_9GAMM</name>
<dbReference type="PANTHER" id="PTHR30163:SF9">
    <property type="entry name" value="MEMBRANE-BOUND LYTIC MUREIN TRANSGLYCOSYLASE B"/>
    <property type="match status" value="1"/>
</dbReference>
<dbReference type="CDD" id="cd13399">
    <property type="entry name" value="Slt35-like"/>
    <property type="match status" value="1"/>
</dbReference>
<evidence type="ECO:0000313" key="2">
    <source>
        <dbReference type="EMBL" id="TRW91991.1"/>
    </source>
</evidence>
<protein>
    <submittedName>
        <fullName evidence="2">Lytic murein transglycosylase</fullName>
    </submittedName>
</protein>
<dbReference type="PROSITE" id="PS51257">
    <property type="entry name" value="PROKAR_LIPOPROTEIN"/>
    <property type="match status" value="1"/>
</dbReference>
<accession>A0ABY3C7X4</accession>
<dbReference type="SUPFAM" id="SSF53955">
    <property type="entry name" value="Lysozyme-like"/>
    <property type="match status" value="1"/>
</dbReference>
<comment type="caution">
    <text evidence="2">The sequence shown here is derived from an EMBL/GenBank/DDBJ whole genome shotgun (WGS) entry which is preliminary data.</text>
</comment>
<dbReference type="Pfam" id="PF13406">
    <property type="entry name" value="SLT_2"/>
    <property type="match status" value="2"/>
</dbReference>
<dbReference type="PANTHER" id="PTHR30163">
    <property type="entry name" value="MEMBRANE-BOUND LYTIC MUREIN TRANSGLYCOSYLASE B"/>
    <property type="match status" value="1"/>
</dbReference>
<dbReference type="EMBL" id="RYFG02000110">
    <property type="protein sequence ID" value="TRW91991.1"/>
    <property type="molecule type" value="Genomic_DNA"/>
</dbReference>
<organism evidence="2 3">
    <name type="scientific">Candidatus Methylobacter oryzae</name>
    <dbReference type="NCBI Taxonomy" id="2497749"/>
    <lineage>
        <taxon>Bacteria</taxon>
        <taxon>Pseudomonadati</taxon>
        <taxon>Pseudomonadota</taxon>
        <taxon>Gammaproteobacteria</taxon>
        <taxon>Methylococcales</taxon>
        <taxon>Methylococcaceae</taxon>
        <taxon>Methylobacter</taxon>
    </lineage>
</organism>
<reference evidence="2 3" key="1">
    <citation type="journal article" date="2019" name="Antonie Van Leeuwenhoek">
        <title>Description of 'Ca. Methylobacter oryzae' KRF1, a novel species from the environmentally important Methylobacter clade 2.</title>
        <authorList>
            <person name="Khatri K."/>
            <person name="Mohite J.A."/>
            <person name="Pandit P.S."/>
            <person name="Bahulikar R."/>
            <person name="Rahalkar M.C."/>
        </authorList>
    </citation>
    <scope>NUCLEOTIDE SEQUENCE [LARGE SCALE GENOMIC DNA]</scope>
    <source>
        <strain evidence="2 3">KRF1</strain>
    </source>
</reference>
<evidence type="ECO:0000313" key="3">
    <source>
        <dbReference type="Proteomes" id="UP000733744"/>
    </source>
</evidence>
<evidence type="ECO:0000259" key="1">
    <source>
        <dbReference type="Pfam" id="PF13406"/>
    </source>
</evidence>
<gene>
    <name evidence="2" type="ORF">EKO24_016020</name>
</gene>
<dbReference type="Proteomes" id="UP000733744">
    <property type="component" value="Unassembled WGS sequence"/>
</dbReference>